<name>A0A8X7R249_BRACI</name>
<dbReference type="EMBL" id="JAAMPC010000011">
    <property type="protein sequence ID" value="KAG2281243.1"/>
    <property type="molecule type" value="Genomic_DNA"/>
</dbReference>
<dbReference type="AlphaFoldDB" id="A0A8X7R249"/>
<organism evidence="2 3">
    <name type="scientific">Brassica carinata</name>
    <name type="common">Ethiopian mustard</name>
    <name type="synonym">Abyssinian cabbage</name>
    <dbReference type="NCBI Taxonomy" id="52824"/>
    <lineage>
        <taxon>Eukaryota</taxon>
        <taxon>Viridiplantae</taxon>
        <taxon>Streptophyta</taxon>
        <taxon>Embryophyta</taxon>
        <taxon>Tracheophyta</taxon>
        <taxon>Spermatophyta</taxon>
        <taxon>Magnoliopsida</taxon>
        <taxon>eudicotyledons</taxon>
        <taxon>Gunneridae</taxon>
        <taxon>Pentapetalae</taxon>
        <taxon>rosids</taxon>
        <taxon>malvids</taxon>
        <taxon>Brassicales</taxon>
        <taxon>Brassicaceae</taxon>
        <taxon>Brassiceae</taxon>
        <taxon>Brassica</taxon>
    </lineage>
</organism>
<evidence type="ECO:0000256" key="1">
    <source>
        <dbReference type="SAM" id="MobiDB-lite"/>
    </source>
</evidence>
<keyword evidence="3" id="KW-1185">Reference proteome</keyword>
<evidence type="ECO:0000313" key="2">
    <source>
        <dbReference type="EMBL" id="KAG2281243.1"/>
    </source>
</evidence>
<evidence type="ECO:0000313" key="3">
    <source>
        <dbReference type="Proteomes" id="UP000886595"/>
    </source>
</evidence>
<gene>
    <name evidence="2" type="ORF">Bca52824_052463</name>
</gene>
<feature type="region of interest" description="Disordered" evidence="1">
    <location>
        <begin position="44"/>
        <end position="69"/>
    </location>
</feature>
<accession>A0A8X7R249</accession>
<comment type="caution">
    <text evidence="2">The sequence shown here is derived from an EMBL/GenBank/DDBJ whole genome shotgun (WGS) entry which is preliminary data.</text>
</comment>
<sequence>MKNSEEVFGGSRCVTDPRQARRIRDPVEEAEAVVMEASVEHRNAAVKSDYPENGGAVEGERRSRGRHVV</sequence>
<reference evidence="2 3" key="1">
    <citation type="submission" date="2020-02" db="EMBL/GenBank/DDBJ databases">
        <authorList>
            <person name="Ma Q."/>
            <person name="Huang Y."/>
            <person name="Song X."/>
            <person name="Pei D."/>
        </authorList>
    </citation>
    <scope>NUCLEOTIDE SEQUENCE [LARGE SCALE GENOMIC DNA]</scope>
    <source>
        <strain evidence="2">Sxm20200214</strain>
        <tissue evidence="2">Leaf</tissue>
    </source>
</reference>
<protein>
    <submittedName>
        <fullName evidence="2">Uncharacterized protein</fullName>
    </submittedName>
</protein>
<proteinExistence type="predicted"/>
<dbReference type="Proteomes" id="UP000886595">
    <property type="component" value="Unassembled WGS sequence"/>
</dbReference>